<gene>
    <name evidence="2" type="ORF">chiPu_0025536</name>
</gene>
<evidence type="ECO:0000259" key="1">
    <source>
        <dbReference type="Pfam" id="PF23210"/>
    </source>
</evidence>
<dbReference type="STRING" id="137246.A0A401TGR0"/>
<dbReference type="OrthoDB" id="1884734at2759"/>
<feature type="non-terminal residue" evidence="2">
    <location>
        <position position="73"/>
    </location>
</feature>
<evidence type="ECO:0000313" key="2">
    <source>
        <dbReference type="EMBL" id="GCC41831.1"/>
    </source>
</evidence>
<dbReference type="AlphaFoldDB" id="A0A401TGR0"/>
<proteinExistence type="predicted"/>
<feature type="domain" description="MROH2B-like HEAT-repeats" evidence="1">
    <location>
        <begin position="3"/>
        <end position="60"/>
    </location>
</feature>
<comment type="caution">
    <text evidence="2">The sequence shown here is derived from an EMBL/GenBank/DDBJ whole genome shotgun (WGS) entry which is preliminary data.</text>
</comment>
<name>A0A401TGR0_CHIPU</name>
<dbReference type="EMBL" id="BEZZ01060577">
    <property type="protein sequence ID" value="GCC41831.1"/>
    <property type="molecule type" value="Genomic_DNA"/>
</dbReference>
<keyword evidence="3" id="KW-1185">Reference proteome</keyword>
<accession>A0A401TGR0</accession>
<dbReference type="Proteomes" id="UP000287033">
    <property type="component" value="Unassembled WGS sequence"/>
</dbReference>
<dbReference type="InterPro" id="IPR055408">
    <property type="entry name" value="HEAT_MROH2B-like"/>
</dbReference>
<evidence type="ECO:0000313" key="3">
    <source>
        <dbReference type="Proteomes" id="UP000287033"/>
    </source>
</evidence>
<dbReference type="Pfam" id="PF23210">
    <property type="entry name" value="HEAT_Maestro_2"/>
    <property type="match status" value="1"/>
</dbReference>
<reference evidence="2 3" key="1">
    <citation type="journal article" date="2018" name="Nat. Ecol. Evol.">
        <title>Shark genomes provide insights into elasmobranch evolution and the origin of vertebrates.</title>
        <authorList>
            <person name="Hara Y"/>
            <person name="Yamaguchi K"/>
            <person name="Onimaru K"/>
            <person name="Kadota M"/>
            <person name="Koyanagi M"/>
            <person name="Keeley SD"/>
            <person name="Tatsumi K"/>
            <person name="Tanaka K"/>
            <person name="Motone F"/>
            <person name="Kageyama Y"/>
            <person name="Nozu R"/>
            <person name="Adachi N"/>
            <person name="Nishimura O"/>
            <person name="Nakagawa R"/>
            <person name="Tanegashima C"/>
            <person name="Kiyatake I"/>
            <person name="Matsumoto R"/>
            <person name="Murakumo K"/>
            <person name="Nishida K"/>
            <person name="Terakita A"/>
            <person name="Kuratani S"/>
            <person name="Sato K"/>
            <person name="Hyodo S Kuraku.S."/>
        </authorList>
    </citation>
    <scope>NUCLEOTIDE SEQUENCE [LARGE SCALE GENOMIC DNA]</scope>
</reference>
<sequence length="73" mass="8317">MVNETDMFELIRTCLDSVFGLPPLGMDRSKDEACIDVKEREVLYTETLSALQELLKQILVQDLTPEGLQVVFK</sequence>
<protein>
    <recommendedName>
        <fullName evidence="1">MROH2B-like HEAT-repeats domain-containing protein</fullName>
    </recommendedName>
</protein>
<organism evidence="2 3">
    <name type="scientific">Chiloscyllium punctatum</name>
    <name type="common">Brownbanded bambooshark</name>
    <name type="synonym">Hemiscyllium punctatum</name>
    <dbReference type="NCBI Taxonomy" id="137246"/>
    <lineage>
        <taxon>Eukaryota</taxon>
        <taxon>Metazoa</taxon>
        <taxon>Chordata</taxon>
        <taxon>Craniata</taxon>
        <taxon>Vertebrata</taxon>
        <taxon>Chondrichthyes</taxon>
        <taxon>Elasmobranchii</taxon>
        <taxon>Galeomorphii</taxon>
        <taxon>Galeoidea</taxon>
        <taxon>Orectolobiformes</taxon>
        <taxon>Hemiscylliidae</taxon>
        <taxon>Chiloscyllium</taxon>
    </lineage>
</organism>